<keyword evidence="3" id="KW-0808">Transferase</keyword>
<dbReference type="PROSITE" id="PS00108">
    <property type="entry name" value="PROTEIN_KINASE_ST"/>
    <property type="match status" value="1"/>
</dbReference>
<evidence type="ECO:0000313" key="8">
    <source>
        <dbReference type="EMBL" id="KAK9287782.1"/>
    </source>
</evidence>
<evidence type="ECO:0000256" key="5">
    <source>
        <dbReference type="ARBA" id="ARBA00022777"/>
    </source>
</evidence>
<evidence type="ECO:0000259" key="7">
    <source>
        <dbReference type="SMART" id="SM00220"/>
    </source>
</evidence>
<sequence>MTVFAISYVHGDVKRENFLLGQPSTAQEKKLFLVDLGFATKWNDTANGLHVEYDQRPDMFGETNERVAIKKIDNTFENRIDALRTLRELKLLRHIRHENVIALKDVMMPIHRTSFKDVYLVYELMDTDLCHIIKSLQPLSNDHCKYFIFQNFNLVINPTHIEHLSEKYGFSFALDSHLEIMAVFIVSNEEGLQLLCEDAFPVKNLLLQIEDKMSSCEAKMMDIESPQ</sequence>
<dbReference type="Pfam" id="PF00069">
    <property type="entry name" value="Pkinase"/>
    <property type="match status" value="1"/>
</dbReference>
<comment type="similarity">
    <text evidence="1">Belongs to the protein kinase superfamily. CMGC Ser/Thr protein kinase family. MAP kinase subfamily.</text>
</comment>
<keyword evidence="5" id="KW-0418">Kinase</keyword>
<keyword evidence="9" id="KW-1185">Reference proteome</keyword>
<feature type="domain" description="Protein kinase" evidence="7">
    <location>
        <begin position="30"/>
        <end position="224"/>
    </location>
</feature>
<dbReference type="InterPro" id="IPR011009">
    <property type="entry name" value="Kinase-like_dom_sf"/>
</dbReference>
<evidence type="ECO:0000256" key="6">
    <source>
        <dbReference type="ARBA" id="ARBA00022840"/>
    </source>
</evidence>
<comment type="caution">
    <text evidence="8">The sequence shown here is derived from an EMBL/GenBank/DDBJ whole genome shotgun (WGS) entry which is preliminary data.</text>
</comment>
<evidence type="ECO:0000256" key="1">
    <source>
        <dbReference type="ARBA" id="ARBA00008832"/>
    </source>
</evidence>
<dbReference type="AlphaFoldDB" id="A0AAP0X2S4"/>
<keyword evidence="4" id="KW-0547">Nucleotide-binding</keyword>
<dbReference type="InterPro" id="IPR050117">
    <property type="entry name" value="MAPK"/>
</dbReference>
<dbReference type="InterPro" id="IPR008271">
    <property type="entry name" value="Ser/Thr_kinase_AS"/>
</dbReference>
<dbReference type="Gene3D" id="3.30.200.20">
    <property type="entry name" value="Phosphorylase Kinase, domain 1"/>
    <property type="match status" value="1"/>
</dbReference>
<keyword evidence="2" id="KW-0723">Serine/threonine-protein kinase</keyword>
<gene>
    <name evidence="8" type="ORF">L1049_016222</name>
</gene>
<dbReference type="Gene3D" id="1.10.510.10">
    <property type="entry name" value="Transferase(Phosphotransferase) domain 1"/>
    <property type="match status" value="1"/>
</dbReference>
<organism evidence="8 9">
    <name type="scientific">Liquidambar formosana</name>
    <name type="common">Formosan gum</name>
    <dbReference type="NCBI Taxonomy" id="63359"/>
    <lineage>
        <taxon>Eukaryota</taxon>
        <taxon>Viridiplantae</taxon>
        <taxon>Streptophyta</taxon>
        <taxon>Embryophyta</taxon>
        <taxon>Tracheophyta</taxon>
        <taxon>Spermatophyta</taxon>
        <taxon>Magnoliopsida</taxon>
        <taxon>eudicotyledons</taxon>
        <taxon>Gunneridae</taxon>
        <taxon>Pentapetalae</taxon>
        <taxon>Saxifragales</taxon>
        <taxon>Altingiaceae</taxon>
        <taxon>Liquidambar</taxon>
    </lineage>
</organism>
<evidence type="ECO:0000256" key="3">
    <source>
        <dbReference type="ARBA" id="ARBA00022679"/>
    </source>
</evidence>
<accession>A0AAP0X2S4</accession>
<evidence type="ECO:0000256" key="2">
    <source>
        <dbReference type="ARBA" id="ARBA00022527"/>
    </source>
</evidence>
<dbReference type="FunFam" id="3.30.200.20:FF:000046">
    <property type="entry name" value="Mitogen-activated protein kinase"/>
    <property type="match status" value="1"/>
</dbReference>
<dbReference type="EMBL" id="JBBPBK010000003">
    <property type="protein sequence ID" value="KAK9287782.1"/>
    <property type="molecule type" value="Genomic_DNA"/>
</dbReference>
<dbReference type="PANTHER" id="PTHR24055">
    <property type="entry name" value="MITOGEN-ACTIVATED PROTEIN KINASE"/>
    <property type="match status" value="1"/>
</dbReference>
<dbReference type="Proteomes" id="UP001415857">
    <property type="component" value="Unassembled WGS sequence"/>
</dbReference>
<dbReference type="SUPFAM" id="SSF56112">
    <property type="entry name" value="Protein kinase-like (PK-like)"/>
    <property type="match status" value="2"/>
</dbReference>
<reference evidence="8 9" key="1">
    <citation type="journal article" date="2024" name="Plant J.">
        <title>Genome sequences and population genomics reveal climatic adaptation and genomic divergence between two closely related sweetgum species.</title>
        <authorList>
            <person name="Xu W.Q."/>
            <person name="Ren C.Q."/>
            <person name="Zhang X.Y."/>
            <person name="Comes H.P."/>
            <person name="Liu X.H."/>
            <person name="Li Y.G."/>
            <person name="Kettle C.J."/>
            <person name="Jalonen R."/>
            <person name="Gaisberger H."/>
            <person name="Ma Y.Z."/>
            <person name="Qiu Y.X."/>
        </authorList>
    </citation>
    <scope>NUCLEOTIDE SEQUENCE [LARGE SCALE GENOMIC DNA]</scope>
    <source>
        <strain evidence="8">Hangzhou</strain>
    </source>
</reference>
<proteinExistence type="inferred from homology"/>
<keyword evidence="6" id="KW-0067">ATP-binding</keyword>
<protein>
    <recommendedName>
        <fullName evidence="7">Protein kinase domain-containing protein</fullName>
    </recommendedName>
</protein>
<dbReference type="GO" id="GO:0004674">
    <property type="term" value="F:protein serine/threonine kinase activity"/>
    <property type="evidence" value="ECO:0007669"/>
    <property type="project" value="UniProtKB-KW"/>
</dbReference>
<dbReference type="SMART" id="SM00220">
    <property type="entry name" value="S_TKc"/>
    <property type="match status" value="1"/>
</dbReference>
<name>A0AAP0X2S4_LIQFO</name>
<dbReference type="InterPro" id="IPR000719">
    <property type="entry name" value="Prot_kinase_dom"/>
</dbReference>
<dbReference type="GO" id="GO:0005524">
    <property type="term" value="F:ATP binding"/>
    <property type="evidence" value="ECO:0007669"/>
    <property type="project" value="UniProtKB-KW"/>
</dbReference>
<evidence type="ECO:0000313" key="9">
    <source>
        <dbReference type="Proteomes" id="UP001415857"/>
    </source>
</evidence>
<evidence type="ECO:0000256" key="4">
    <source>
        <dbReference type="ARBA" id="ARBA00022741"/>
    </source>
</evidence>